<dbReference type="PANTHER" id="PTHR30535:SF34">
    <property type="entry name" value="MOLYBDATE-BINDING PROTEIN MOLA"/>
    <property type="match status" value="1"/>
</dbReference>
<dbReference type="Pfam" id="PF01497">
    <property type="entry name" value="Peripla_BP_2"/>
    <property type="match status" value="1"/>
</dbReference>
<dbReference type="SUPFAM" id="SSF53807">
    <property type="entry name" value="Helical backbone' metal receptor"/>
    <property type="match status" value="1"/>
</dbReference>
<dbReference type="PANTHER" id="PTHR30535">
    <property type="entry name" value="VITAMIN B12-BINDING PROTEIN"/>
    <property type="match status" value="1"/>
</dbReference>
<sequence length="301" mass="33791">MCKKYILIKLLWLIFALPVTAAIQLVDDAGHRVELAQPARRILALAPHITENLFSIGAGPRIVGTVSYSDYPPQAQSIQRIGDYQRLSLEQALALEPDLVIAWPPGNDPVQLERLRQFGIPVFESDPQSFAGIAAQLRLFGRLTGLERNAEAVASELEQRVSRLQSGYRDAAPVRVFYQLWHEPLMTVNASQLVDRMLRICGGANPFADRPEVAPQLSVEAVLAASPEVILSTTEEAPDDWIERWQRWPQLPAVRHRLFYQLEADWMHRATLRAVSGAEQLCLYLDDARRRLGRADNGDGK</sequence>
<dbReference type="InterPro" id="IPR050902">
    <property type="entry name" value="ABC_Transporter_SBP"/>
</dbReference>
<feature type="signal peptide" evidence="2">
    <location>
        <begin position="1"/>
        <end position="21"/>
    </location>
</feature>
<feature type="chain" id="PRO_5046242935" evidence="2">
    <location>
        <begin position="22"/>
        <end position="301"/>
    </location>
</feature>
<dbReference type="EMBL" id="JBHSWE010000001">
    <property type="protein sequence ID" value="MFC6669474.1"/>
    <property type="molecule type" value="Genomic_DNA"/>
</dbReference>
<evidence type="ECO:0000256" key="2">
    <source>
        <dbReference type="SAM" id="SignalP"/>
    </source>
</evidence>
<dbReference type="RefSeq" id="WP_379908031.1">
    <property type="nucleotide sequence ID" value="NZ_JBHSWE010000001.1"/>
</dbReference>
<keyword evidence="1 2" id="KW-0732">Signal</keyword>
<organism evidence="4 5">
    <name type="scientific">Marinobacterium aestuariivivens</name>
    <dbReference type="NCBI Taxonomy" id="1698799"/>
    <lineage>
        <taxon>Bacteria</taxon>
        <taxon>Pseudomonadati</taxon>
        <taxon>Pseudomonadota</taxon>
        <taxon>Gammaproteobacteria</taxon>
        <taxon>Oceanospirillales</taxon>
        <taxon>Oceanospirillaceae</taxon>
        <taxon>Marinobacterium</taxon>
    </lineage>
</organism>
<comment type="caution">
    <text evidence="4">The sequence shown here is derived from an EMBL/GenBank/DDBJ whole genome shotgun (WGS) entry which is preliminary data.</text>
</comment>
<dbReference type="Gene3D" id="3.40.50.1980">
    <property type="entry name" value="Nitrogenase molybdenum iron protein domain"/>
    <property type="match status" value="2"/>
</dbReference>
<dbReference type="CDD" id="cd01144">
    <property type="entry name" value="BtuF"/>
    <property type="match status" value="1"/>
</dbReference>
<dbReference type="InterPro" id="IPR054828">
    <property type="entry name" value="Vit_B12_bind_prot"/>
</dbReference>
<evidence type="ECO:0000313" key="5">
    <source>
        <dbReference type="Proteomes" id="UP001596422"/>
    </source>
</evidence>
<accession>A0ABW1ZWB4</accession>
<dbReference type="Proteomes" id="UP001596422">
    <property type="component" value="Unassembled WGS sequence"/>
</dbReference>
<dbReference type="NCBIfam" id="NF038402">
    <property type="entry name" value="TroA_like"/>
    <property type="match status" value="1"/>
</dbReference>
<name>A0ABW1ZWB4_9GAMM</name>
<reference evidence="5" key="1">
    <citation type="journal article" date="2019" name="Int. J. Syst. Evol. Microbiol.">
        <title>The Global Catalogue of Microorganisms (GCM) 10K type strain sequencing project: providing services to taxonomists for standard genome sequencing and annotation.</title>
        <authorList>
            <consortium name="The Broad Institute Genomics Platform"/>
            <consortium name="The Broad Institute Genome Sequencing Center for Infectious Disease"/>
            <person name="Wu L."/>
            <person name="Ma J."/>
        </authorList>
    </citation>
    <scope>NUCLEOTIDE SEQUENCE [LARGE SCALE GENOMIC DNA]</scope>
    <source>
        <strain evidence="5">NBRC 111756</strain>
    </source>
</reference>
<evidence type="ECO:0000313" key="4">
    <source>
        <dbReference type="EMBL" id="MFC6669474.1"/>
    </source>
</evidence>
<proteinExistence type="predicted"/>
<protein>
    <submittedName>
        <fullName evidence="4">Cobalamin-binding protein</fullName>
    </submittedName>
</protein>
<gene>
    <name evidence="4" type="ORF">ACFQDL_04705</name>
</gene>
<dbReference type="InterPro" id="IPR002491">
    <property type="entry name" value="ABC_transptr_periplasmic_BD"/>
</dbReference>
<dbReference type="PROSITE" id="PS50983">
    <property type="entry name" value="FE_B12_PBP"/>
    <property type="match status" value="1"/>
</dbReference>
<keyword evidence="5" id="KW-1185">Reference proteome</keyword>
<feature type="domain" description="Fe/B12 periplasmic-binding" evidence="3">
    <location>
        <begin position="41"/>
        <end position="289"/>
    </location>
</feature>
<evidence type="ECO:0000256" key="1">
    <source>
        <dbReference type="ARBA" id="ARBA00022729"/>
    </source>
</evidence>
<evidence type="ECO:0000259" key="3">
    <source>
        <dbReference type="PROSITE" id="PS50983"/>
    </source>
</evidence>